<reference evidence="1" key="1">
    <citation type="submission" date="2015-11" db="EMBL/GenBank/DDBJ databases">
        <title>De novo transcriptome assembly of four potential Pierce s Disease insect vectors from Arizona vineyards.</title>
        <authorList>
            <person name="Tassone E.E."/>
        </authorList>
    </citation>
    <scope>NUCLEOTIDE SEQUENCE</scope>
</reference>
<name>A0A1B6I1G4_9HEMI</name>
<evidence type="ECO:0000313" key="1">
    <source>
        <dbReference type="EMBL" id="JAS80753.1"/>
    </source>
</evidence>
<gene>
    <name evidence="1" type="ORF">g.27189</name>
    <name evidence="2" type="ORF">g.27193</name>
</gene>
<sequence>MQTGKNKNLKENIMLLDKEKLLLDPGRVCYVFNNFFINVVDQQISHGDEDVPKSSNYCNRDWNPNLKVFRFSQVTQQQVKKLSVHLIINILLVLMKYQL</sequence>
<organism evidence="1">
    <name type="scientific">Homalodisca liturata</name>
    <dbReference type="NCBI Taxonomy" id="320908"/>
    <lineage>
        <taxon>Eukaryota</taxon>
        <taxon>Metazoa</taxon>
        <taxon>Ecdysozoa</taxon>
        <taxon>Arthropoda</taxon>
        <taxon>Hexapoda</taxon>
        <taxon>Insecta</taxon>
        <taxon>Pterygota</taxon>
        <taxon>Neoptera</taxon>
        <taxon>Paraneoptera</taxon>
        <taxon>Hemiptera</taxon>
        <taxon>Auchenorrhyncha</taxon>
        <taxon>Membracoidea</taxon>
        <taxon>Cicadellidae</taxon>
        <taxon>Cicadellinae</taxon>
        <taxon>Proconiini</taxon>
        <taxon>Homalodisca</taxon>
    </lineage>
</organism>
<dbReference type="EMBL" id="GECU01026953">
    <property type="protein sequence ID" value="JAS80753.1"/>
    <property type="molecule type" value="Transcribed_RNA"/>
</dbReference>
<dbReference type="AlphaFoldDB" id="A0A1B6I1G4"/>
<protein>
    <submittedName>
        <fullName evidence="1">Uncharacterized protein</fullName>
    </submittedName>
</protein>
<accession>A0A1B6I1G4</accession>
<dbReference type="EMBL" id="GECU01001386">
    <property type="protein sequence ID" value="JAT06321.1"/>
    <property type="molecule type" value="Transcribed_RNA"/>
</dbReference>
<evidence type="ECO:0000313" key="2">
    <source>
        <dbReference type="EMBL" id="JAT06321.1"/>
    </source>
</evidence>
<proteinExistence type="predicted"/>